<dbReference type="Proteomes" id="UP000254893">
    <property type="component" value="Unassembled WGS sequence"/>
</dbReference>
<feature type="signal peptide" evidence="9">
    <location>
        <begin position="1"/>
        <end position="24"/>
    </location>
</feature>
<dbReference type="PROSITE" id="PS52016">
    <property type="entry name" value="TONB_DEPENDENT_REC_3"/>
    <property type="match status" value="1"/>
</dbReference>
<dbReference type="PANTHER" id="PTHR30069:SF29">
    <property type="entry name" value="HEMOGLOBIN AND HEMOGLOBIN-HAPTOGLOBIN-BINDING PROTEIN 1-RELATED"/>
    <property type="match status" value="1"/>
</dbReference>
<reference evidence="11 12" key="1">
    <citation type="submission" date="2018-06" db="EMBL/GenBank/DDBJ databases">
        <authorList>
            <consortium name="Pathogen Informatics"/>
            <person name="Doyle S."/>
        </authorList>
    </citation>
    <scope>NUCLEOTIDE SEQUENCE [LARGE SCALE GENOMIC DNA]</scope>
    <source>
        <strain evidence="11 12">NCTC11388</strain>
    </source>
</reference>
<dbReference type="GO" id="GO:0015344">
    <property type="term" value="F:siderophore uptake transmembrane transporter activity"/>
    <property type="evidence" value="ECO:0007669"/>
    <property type="project" value="TreeGrafter"/>
</dbReference>
<dbReference type="AlphaFoldDB" id="A0A380BVF6"/>
<feature type="domain" description="TonB-dependent receptor plug" evidence="10">
    <location>
        <begin position="116"/>
        <end position="239"/>
    </location>
</feature>
<dbReference type="Gene3D" id="2.170.130.10">
    <property type="entry name" value="TonB-dependent receptor, plug domain"/>
    <property type="match status" value="1"/>
</dbReference>
<keyword evidence="4 8" id="KW-0812">Transmembrane</keyword>
<evidence type="ECO:0000259" key="10">
    <source>
        <dbReference type="Pfam" id="PF07715"/>
    </source>
</evidence>
<dbReference type="SUPFAM" id="SSF49464">
    <property type="entry name" value="Carboxypeptidase regulatory domain-like"/>
    <property type="match status" value="1"/>
</dbReference>
<sequence length="1099" mass="121031">MKQFYQTCCTIILLSILSITGVFAQQTVTGKVTNANGNLPGVNVAIKGTSRGTQSGSDGNYSIQAAPGEKLRFSMVGYISQEISVGSTKTINVTLQPDESTLDEVVVTAMGIKRDQRKLGYAVSTVKAEDIQEGSPSIGASLYGKAPGVRIQTSPGGQIAASGITIRGQNSISFARQPLIILDGIPIRNGEANTQGMWDESRIMGNGLLDVNPNDIESISILKGAPASALYGSEAVGGVLVITTKKGSQKTGLGIDFNMNMQSERLAFLPEFQHEFGPGYGWTGPNGLLTAGADADGFFKTTGRDGKSYIRPSMGSWGNYGPKFDNRDVMWWDGEIRQYSAQPNGMKDLYDKGNTNNYSLSVSNSGDLGSFRFSYNRNDFKGISPGTKQNRNNFNFNGTLNVSKKITFDLTTSYINTYTLNRPYLINNVNAYGYNLAEKADVVRSKYKTSKGYQFTNNKTWDPEEYILYGTSATQYMQNILWNNLVNKDMLRENRFITSATLNYKPIDPLSFRIRLGNDITSNNNETENPNTQNVSFANSGYYGTRNGNQRVTYGDFLGSYNKSFNDFEVGISLGAMLKQEKNQYTSIATAGGLVQENFFSLNNSLDRVSTGFGRGKVTRTGIFGIATLGYKNQLFGELSVRRESSSTLPPANNSFTYSSMSLSWIISESLANRPDWLNYTKLRTAYGFVGNDLSAYAANNAYKQETINGVIVNFWPTVYGNDYIRPERKREFEVGLESKLFDNRIGLDITYYNNAIKDQITYIDVPGSSGVTSMLSNLAKMTNYGLEIGLNANPVRTETWNYNVGVNFSFNRNRISELPTGGQYLKLADIDNNAVMVVASPNAAYGDIMTYSYKRDQNGNKLVDDEGYYIKENTPSVRGNVTPKGVGGITNNVSFDTGHGKIAFTALIDYRIGGDIFSLSNYQNTASGKLASTLQGRDAARGGISYYVAADGTNKAIQQGTPVPGDARFGGRIFDDGIIADGYREDGTKNNTIMLASYYYLFNNYWNSGIYDNQIYDNSYVKLREMTLSYTLPARLAARLKARNVTLSLIGRNLFYIYKNVPNIDPESAIGTTPREMGLDRYGIPTSRSYGFSLKFGI</sequence>
<evidence type="ECO:0000256" key="7">
    <source>
        <dbReference type="ARBA" id="ARBA00023237"/>
    </source>
</evidence>
<evidence type="ECO:0000256" key="1">
    <source>
        <dbReference type="ARBA" id="ARBA00004571"/>
    </source>
</evidence>
<dbReference type="PANTHER" id="PTHR30069">
    <property type="entry name" value="TONB-DEPENDENT OUTER MEMBRANE RECEPTOR"/>
    <property type="match status" value="1"/>
</dbReference>
<dbReference type="InterPro" id="IPR037066">
    <property type="entry name" value="Plug_dom_sf"/>
</dbReference>
<dbReference type="Pfam" id="PF13715">
    <property type="entry name" value="CarbopepD_reg_2"/>
    <property type="match status" value="1"/>
</dbReference>
<keyword evidence="7 8" id="KW-0998">Cell outer membrane</keyword>
<keyword evidence="2 8" id="KW-0813">Transport</keyword>
<keyword evidence="11" id="KW-0675">Receptor</keyword>
<gene>
    <name evidence="11" type="primary">cirA_3</name>
    <name evidence="11" type="ORF">NCTC11388_01803</name>
</gene>
<dbReference type="Gene3D" id="2.40.170.20">
    <property type="entry name" value="TonB-dependent receptor, beta-barrel domain"/>
    <property type="match status" value="1"/>
</dbReference>
<keyword evidence="5 9" id="KW-0732">Signal</keyword>
<keyword evidence="6 8" id="KW-0472">Membrane</keyword>
<dbReference type="Gene3D" id="2.60.40.1120">
    <property type="entry name" value="Carboxypeptidase-like, regulatory domain"/>
    <property type="match status" value="1"/>
</dbReference>
<evidence type="ECO:0000256" key="8">
    <source>
        <dbReference type="PROSITE-ProRule" id="PRU01360"/>
    </source>
</evidence>
<dbReference type="GO" id="GO:0044718">
    <property type="term" value="P:siderophore transmembrane transport"/>
    <property type="evidence" value="ECO:0007669"/>
    <property type="project" value="TreeGrafter"/>
</dbReference>
<name>A0A380BVF6_SPHSI</name>
<dbReference type="InterPro" id="IPR012910">
    <property type="entry name" value="Plug_dom"/>
</dbReference>
<dbReference type="RefSeq" id="WP_115169866.1">
    <property type="nucleotide sequence ID" value="NZ_UGYW01000002.1"/>
</dbReference>
<keyword evidence="3 8" id="KW-1134">Transmembrane beta strand</keyword>
<evidence type="ECO:0000313" key="11">
    <source>
        <dbReference type="EMBL" id="SUJ07741.1"/>
    </source>
</evidence>
<dbReference type="Pfam" id="PF07715">
    <property type="entry name" value="Plug"/>
    <property type="match status" value="1"/>
</dbReference>
<dbReference type="NCBIfam" id="TIGR04057">
    <property type="entry name" value="SusC_RagA_signa"/>
    <property type="match status" value="1"/>
</dbReference>
<dbReference type="GO" id="GO:0009279">
    <property type="term" value="C:cell outer membrane"/>
    <property type="evidence" value="ECO:0007669"/>
    <property type="project" value="UniProtKB-SubCell"/>
</dbReference>
<comment type="subcellular location">
    <subcellularLocation>
        <location evidence="1 8">Cell outer membrane</location>
        <topology evidence="1 8">Multi-pass membrane protein</topology>
    </subcellularLocation>
</comment>
<comment type="similarity">
    <text evidence="8">Belongs to the TonB-dependent receptor family.</text>
</comment>
<evidence type="ECO:0000256" key="2">
    <source>
        <dbReference type="ARBA" id="ARBA00022448"/>
    </source>
</evidence>
<dbReference type="InterPro" id="IPR039426">
    <property type="entry name" value="TonB-dep_rcpt-like"/>
</dbReference>
<evidence type="ECO:0000256" key="5">
    <source>
        <dbReference type="ARBA" id="ARBA00022729"/>
    </source>
</evidence>
<evidence type="ECO:0000256" key="4">
    <source>
        <dbReference type="ARBA" id="ARBA00022692"/>
    </source>
</evidence>
<dbReference type="InterPro" id="IPR023997">
    <property type="entry name" value="TonB-dep_OMP_SusC/RagA_CS"/>
</dbReference>
<dbReference type="SUPFAM" id="SSF56935">
    <property type="entry name" value="Porins"/>
    <property type="match status" value="1"/>
</dbReference>
<dbReference type="InterPro" id="IPR036942">
    <property type="entry name" value="Beta-barrel_TonB_sf"/>
</dbReference>
<evidence type="ECO:0000256" key="6">
    <source>
        <dbReference type="ARBA" id="ARBA00023136"/>
    </source>
</evidence>
<proteinExistence type="inferred from homology"/>
<dbReference type="NCBIfam" id="TIGR04056">
    <property type="entry name" value="OMP_RagA_SusC"/>
    <property type="match status" value="1"/>
</dbReference>
<dbReference type="InterPro" id="IPR008969">
    <property type="entry name" value="CarboxyPept-like_regulatory"/>
</dbReference>
<accession>A0A380BVF6</accession>
<dbReference type="InterPro" id="IPR023996">
    <property type="entry name" value="TonB-dep_OMP_SusC/RagA"/>
</dbReference>
<feature type="chain" id="PRO_5016855439" evidence="9">
    <location>
        <begin position="25"/>
        <end position="1099"/>
    </location>
</feature>
<evidence type="ECO:0000256" key="3">
    <source>
        <dbReference type="ARBA" id="ARBA00022452"/>
    </source>
</evidence>
<evidence type="ECO:0000256" key="9">
    <source>
        <dbReference type="SAM" id="SignalP"/>
    </source>
</evidence>
<dbReference type="EMBL" id="UGYW01000002">
    <property type="protein sequence ID" value="SUJ07741.1"/>
    <property type="molecule type" value="Genomic_DNA"/>
</dbReference>
<organism evidence="11 12">
    <name type="scientific">Sphingobacterium spiritivorum</name>
    <name type="common">Flavobacterium spiritivorum</name>
    <dbReference type="NCBI Taxonomy" id="258"/>
    <lineage>
        <taxon>Bacteria</taxon>
        <taxon>Pseudomonadati</taxon>
        <taxon>Bacteroidota</taxon>
        <taxon>Sphingobacteriia</taxon>
        <taxon>Sphingobacteriales</taxon>
        <taxon>Sphingobacteriaceae</taxon>
        <taxon>Sphingobacterium</taxon>
    </lineage>
</organism>
<evidence type="ECO:0000313" key="12">
    <source>
        <dbReference type="Proteomes" id="UP000254893"/>
    </source>
</evidence>
<protein>
    <submittedName>
        <fullName evidence="11">Colicin I receptor</fullName>
    </submittedName>
</protein>